<keyword evidence="2" id="KW-1185">Reference proteome</keyword>
<comment type="caution">
    <text evidence="1">The sequence shown here is derived from an EMBL/GenBank/DDBJ whole genome shotgun (WGS) entry which is preliminary data.</text>
</comment>
<evidence type="ECO:0000313" key="1">
    <source>
        <dbReference type="EMBL" id="ETO00096.1"/>
    </source>
</evidence>
<gene>
    <name evidence="1" type="ORF">RFI_37363</name>
</gene>
<feature type="non-terminal residue" evidence="1">
    <location>
        <position position="1"/>
    </location>
</feature>
<dbReference type="AlphaFoldDB" id="X6LFF1"/>
<organism evidence="1 2">
    <name type="scientific">Reticulomyxa filosa</name>
    <dbReference type="NCBI Taxonomy" id="46433"/>
    <lineage>
        <taxon>Eukaryota</taxon>
        <taxon>Sar</taxon>
        <taxon>Rhizaria</taxon>
        <taxon>Retaria</taxon>
        <taxon>Foraminifera</taxon>
        <taxon>Monothalamids</taxon>
        <taxon>Reticulomyxidae</taxon>
        <taxon>Reticulomyxa</taxon>
    </lineage>
</organism>
<proteinExistence type="predicted"/>
<feature type="non-terminal residue" evidence="1">
    <location>
        <position position="175"/>
    </location>
</feature>
<name>X6LFF1_RETFI</name>
<evidence type="ECO:0000313" key="2">
    <source>
        <dbReference type="Proteomes" id="UP000023152"/>
    </source>
</evidence>
<protein>
    <submittedName>
        <fullName evidence="1">Uncharacterized protein</fullName>
    </submittedName>
</protein>
<dbReference type="Proteomes" id="UP000023152">
    <property type="component" value="Unassembled WGS sequence"/>
</dbReference>
<reference evidence="1 2" key="1">
    <citation type="journal article" date="2013" name="Curr. Biol.">
        <title>The Genome of the Foraminiferan Reticulomyxa filosa.</title>
        <authorList>
            <person name="Glockner G."/>
            <person name="Hulsmann N."/>
            <person name="Schleicher M."/>
            <person name="Noegel A.A."/>
            <person name="Eichinger L."/>
            <person name="Gallinger C."/>
            <person name="Pawlowski J."/>
            <person name="Sierra R."/>
            <person name="Euteneuer U."/>
            <person name="Pillet L."/>
            <person name="Moustafa A."/>
            <person name="Platzer M."/>
            <person name="Groth M."/>
            <person name="Szafranski K."/>
            <person name="Schliwa M."/>
        </authorList>
    </citation>
    <scope>NUCLEOTIDE SEQUENCE [LARGE SCALE GENOMIC DNA]</scope>
</reference>
<sequence>RKNYLNKNIIFDLITSSKNVCFCECAHWLDQCCGAKKKLRDFVFVNVSMKMTCKLLKYQKECQAVIIVLDNFTNISKLTFGQELSPRFLEMLTQYKLAQIEYIDLSCFSFAAKSRSLGSIPYHHSSGKKKGVEQIMDEFISKHSTTLTGLTIDRSTYPFIVASYKYITNLCIVSK</sequence>
<dbReference type="EMBL" id="ASPP01042008">
    <property type="protein sequence ID" value="ETO00096.1"/>
    <property type="molecule type" value="Genomic_DNA"/>
</dbReference>
<accession>X6LFF1</accession>